<dbReference type="AlphaFoldDB" id="A0A9J6EQL2"/>
<name>A0A9J6EQL2_RHIMP</name>
<proteinExistence type="predicted"/>
<evidence type="ECO:0000313" key="1">
    <source>
        <dbReference type="EMBL" id="KAH8036811.1"/>
    </source>
</evidence>
<reference evidence="1" key="2">
    <citation type="submission" date="2021-09" db="EMBL/GenBank/DDBJ databases">
        <authorList>
            <person name="Jia N."/>
            <person name="Wang J."/>
            <person name="Shi W."/>
            <person name="Du L."/>
            <person name="Sun Y."/>
            <person name="Zhan W."/>
            <person name="Jiang J."/>
            <person name="Wang Q."/>
            <person name="Zhang B."/>
            <person name="Ji P."/>
            <person name="Sakyi L.B."/>
            <person name="Cui X."/>
            <person name="Yuan T."/>
            <person name="Jiang B."/>
            <person name="Yang W."/>
            <person name="Lam T.T.-Y."/>
            <person name="Chang Q."/>
            <person name="Ding S."/>
            <person name="Wang X."/>
            <person name="Zhu J."/>
            <person name="Ruan X."/>
            <person name="Zhao L."/>
            <person name="Wei J."/>
            <person name="Que T."/>
            <person name="Du C."/>
            <person name="Cheng J."/>
            <person name="Dai P."/>
            <person name="Han X."/>
            <person name="Huang E."/>
            <person name="Gao Y."/>
            <person name="Liu J."/>
            <person name="Shao H."/>
            <person name="Ye R."/>
            <person name="Li L."/>
            <person name="Wei W."/>
            <person name="Wang X."/>
            <person name="Wang C."/>
            <person name="Huo Q."/>
            <person name="Li W."/>
            <person name="Guo W."/>
            <person name="Chen H."/>
            <person name="Chen S."/>
            <person name="Zhou L."/>
            <person name="Zhou L."/>
            <person name="Ni X."/>
            <person name="Tian J."/>
            <person name="Zhou Y."/>
            <person name="Sheng Y."/>
            <person name="Liu T."/>
            <person name="Pan Y."/>
            <person name="Xia L."/>
            <person name="Li J."/>
            <person name="Zhao F."/>
            <person name="Cao W."/>
        </authorList>
    </citation>
    <scope>NUCLEOTIDE SEQUENCE</scope>
    <source>
        <strain evidence="1">Rmic-2018</strain>
        <tissue evidence="1">Larvae</tissue>
    </source>
</reference>
<sequence length="191" mass="21107">MQSPNTRVMASEDDSGSEEFEVYAAGCIDFGTAPPFTNFVPMRSYNVLNEIEKDKDKDERYFHLVHRLPKNDSSGSDPETTDQNSYMKLVQKRVERATRLLSELPLPEQLVFIDAEPTSHNNADNSSGPTRVAVAHAVQDGPKTSALESQVVAAKWLFFGPDGHWLNRCDAGAHCEAPEALDFSLASAGEY</sequence>
<dbReference type="Proteomes" id="UP000821866">
    <property type="component" value="Chromosome 10"/>
</dbReference>
<accession>A0A9J6EQL2</accession>
<organism evidence="1 2">
    <name type="scientific">Rhipicephalus microplus</name>
    <name type="common">Cattle tick</name>
    <name type="synonym">Boophilus microplus</name>
    <dbReference type="NCBI Taxonomy" id="6941"/>
    <lineage>
        <taxon>Eukaryota</taxon>
        <taxon>Metazoa</taxon>
        <taxon>Ecdysozoa</taxon>
        <taxon>Arthropoda</taxon>
        <taxon>Chelicerata</taxon>
        <taxon>Arachnida</taxon>
        <taxon>Acari</taxon>
        <taxon>Parasitiformes</taxon>
        <taxon>Ixodida</taxon>
        <taxon>Ixodoidea</taxon>
        <taxon>Ixodidae</taxon>
        <taxon>Rhipicephalinae</taxon>
        <taxon>Rhipicephalus</taxon>
        <taxon>Boophilus</taxon>
    </lineage>
</organism>
<comment type="caution">
    <text evidence="1">The sequence shown here is derived from an EMBL/GenBank/DDBJ whole genome shotgun (WGS) entry which is preliminary data.</text>
</comment>
<dbReference type="EMBL" id="JABSTU010000002">
    <property type="protein sequence ID" value="KAH8036811.1"/>
    <property type="molecule type" value="Genomic_DNA"/>
</dbReference>
<protein>
    <submittedName>
        <fullName evidence="1">Uncharacterized protein</fullName>
    </submittedName>
</protein>
<evidence type="ECO:0000313" key="2">
    <source>
        <dbReference type="Proteomes" id="UP000821866"/>
    </source>
</evidence>
<reference evidence="1" key="1">
    <citation type="journal article" date="2020" name="Cell">
        <title>Large-Scale Comparative Analyses of Tick Genomes Elucidate Their Genetic Diversity and Vector Capacities.</title>
        <authorList>
            <consortium name="Tick Genome and Microbiome Consortium (TIGMIC)"/>
            <person name="Jia N."/>
            <person name="Wang J."/>
            <person name="Shi W."/>
            <person name="Du L."/>
            <person name="Sun Y."/>
            <person name="Zhan W."/>
            <person name="Jiang J.F."/>
            <person name="Wang Q."/>
            <person name="Zhang B."/>
            <person name="Ji P."/>
            <person name="Bell-Sakyi L."/>
            <person name="Cui X.M."/>
            <person name="Yuan T.T."/>
            <person name="Jiang B.G."/>
            <person name="Yang W.F."/>
            <person name="Lam T.T."/>
            <person name="Chang Q.C."/>
            <person name="Ding S.J."/>
            <person name="Wang X.J."/>
            <person name="Zhu J.G."/>
            <person name="Ruan X.D."/>
            <person name="Zhao L."/>
            <person name="Wei J.T."/>
            <person name="Ye R.Z."/>
            <person name="Que T.C."/>
            <person name="Du C.H."/>
            <person name="Zhou Y.H."/>
            <person name="Cheng J.X."/>
            <person name="Dai P.F."/>
            <person name="Guo W.B."/>
            <person name="Han X.H."/>
            <person name="Huang E.J."/>
            <person name="Li L.F."/>
            <person name="Wei W."/>
            <person name="Gao Y.C."/>
            <person name="Liu J.Z."/>
            <person name="Shao H.Z."/>
            <person name="Wang X."/>
            <person name="Wang C.C."/>
            <person name="Yang T.C."/>
            <person name="Huo Q.B."/>
            <person name="Li W."/>
            <person name="Chen H.Y."/>
            <person name="Chen S.E."/>
            <person name="Zhou L.G."/>
            <person name="Ni X.B."/>
            <person name="Tian J.H."/>
            <person name="Sheng Y."/>
            <person name="Liu T."/>
            <person name="Pan Y.S."/>
            <person name="Xia L.Y."/>
            <person name="Li J."/>
            <person name="Zhao F."/>
            <person name="Cao W.C."/>
        </authorList>
    </citation>
    <scope>NUCLEOTIDE SEQUENCE</scope>
    <source>
        <strain evidence="1">Rmic-2018</strain>
    </source>
</reference>
<keyword evidence="2" id="KW-1185">Reference proteome</keyword>
<gene>
    <name evidence="1" type="ORF">HPB51_005939</name>
</gene>
<dbReference type="VEuPathDB" id="VectorBase:LOC119179024"/>